<name>A0A2A9N7Y9_9AGAR</name>
<sequence length="259" mass="28644">MGLRFKTFRRILAGIIIAISCTCFCLTLSLLPYFTRTSIAWVVASLQLLSILRTLFSTLRKTLLREAQSVASETISLFILFPFQLILGLVILSSPFIPDLPNEFYAPLVLQIFIIINSAIHVLYTAGLVFVSTLTVSAFDRDIWIRDFDASPSPFPLSILLAFSCPCCCSLPDTERQQIADEEESHGSVVPCLPGCNCMNKPQAPDITEVETGLRPVRSSILSGWRGSSESLSHKLVRVPNEVERRSSIAVAFEVDGVE</sequence>
<feature type="transmembrane region" description="Helical" evidence="1">
    <location>
        <begin position="39"/>
        <end position="56"/>
    </location>
</feature>
<dbReference type="PROSITE" id="PS51257">
    <property type="entry name" value="PROKAR_LIPOPROTEIN"/>
    <property type="match status" value="1"/>
</dbReference>
<evidence type="ECO:0000256" key="1">
    <source>
        <dbReference type="SAM" id="Phobius"/>
    </source>
</evidence>
<evidence type="ECO:0008006" key="4">
    <source>
        <dbReference type="Google" id="ProtNLM"/>
    </source>
</evidence>
<evidence type="ECO:0000313" key="3">
    <source>
        <dbReference type="Proteomes" id="UP000242287"/>
    </source>
</evidence>
<protein>
    <recommendedName>
        <fullName evidence="4">Transmembrane protein</fullName>
    </recommendedName>
</protein>
<dbReference type="AlphaFoldDB" id="A0A2A9N7Y9"/>
<evidence type="ECO:0000313" key="2">
    <source>
        <dbReference type="EMBL" id="PFH46725.1"/>
    </source>
</evidence>
<dbReference type="EMBL" id="KZ302164">
    <property type="protein sequence ID" value="PFH46725.1"/>
    <property type="molecule type" value="Genomic_DNA"/>
</dbReference>
<proteinExistence type="predicted"/>
<accession>A0A2A9N7Y9</accession>
<feature type="transmembrane region" description="Helical" evidence="1">
    <location>
        <begin position="77"/>
        <end position="97"/>
    </location>
</feature>
<keyword evidence="3" id="KW-1185">Reference proteome</keyword>
<organism evidence="2 3">
    <name type="scientific">Amanita thiersii Skay4041</name>
    <dbReference type="NCBI Taxonomy" id="703135"/>
    <lineage>
        <taxon>Eukaryota</taxon>
        <taxon>Fungi</taxon>
        <taxon>Dikarya</taxon>
        <taxon>Basidiomycota</taxon>
        <taxon>Agaricomycotina</taxon>
        <taxon>Agaricomycetes</taxon>
        <taxon>Agaricomycetidae</taxon>
        <taxon>Agaricales</taxon>
        <taxon>Pluteineae</taxon>
        <taxon>Amanitaceae</taxon>
        <taxon>Amanita</taxon>
    </lineage>
</organism>
<keyword evidence="1" id="KW-0472">Membrane</keyword>
<keyword evidence="1" id="KW-0812">Transmembrane</keyword>
<dbReference type="OrthoDB" id="2998233at2759"/>
<keyword evidence="1" id="KW-1133">Transmembrane helix</keyword>
<gene>
    <name evidence="2" type="ORF">AMATHDRAFT_69242</name>
</gene>
<feature type="transmembrane region" description="Helical" evidence="1">
    <location>
        <begin position="12"/>
        <end position="33"/>
    </location>
</feature>
<dbReference type="Proteomes" id="UP000242287">
    <property type="component" value="Unassembled WGS sequence"/>
</dbReference>
<reference evidence="2 3" key="1">
    <citation type="submission" date="2014-02" db="EMBL/GenBank/DDBJ databases">
        <title>Transposable element dynamics among asymbiotic and ectomycorrhizal Amanita fungi.</title>
        <authorList>
            <consortium name="DOE Joint Genome Institute"/>
            <person name="Hess J."/>
            <person name="Skrede I."/>
            <person name="Wolfe B."/>
            <person name="LaButti K."/>
            <person name="Ohm R.A."/>
            <person name="Grigoriev I.V."/>
            <person name="Pringle A."/>
        </authorList>
    </citation>
    <scope>NUCLEOTIDE SEQUENCE [LARGE SCALE GENOMIC DNA]</scope>
    <source>
        <strain evidence="2 3">SKay4041</strain>
    </source>
</reference>
<feature type="transmembrane region" description="Helical" evidence="1">
    <location>
        <begin position="109"/>
        <end position="136"/>
    </location>
</feature>